<reference evidence="1 2" key="1">
    <citation type="submission" date="2024-10" db="EMBL/GenBank/DDBJ databases">
        <title>The Natural Products Discovery Center: Release of the First 8490 Sequenced Strains for Exploring Actinobacteria Biosynthetic Diversity.</title>
        <authorList>
            <person name="Kalkreuter E."/>
            <person name="Kautsar S.A."/>
            <person name="Yang D."/>
            <person name="Bader C.D."/>
            <person name="Teijaro C.N."/>
            <person name="Fluegel L."/>
            <person name="Davis C.M."/>
            <person name="Simpson J.R."/>
            <person name="Lauterbach L."/>
            <person name="Steele A.D."/>
            <person name="Gui C."/>
            <person name="Meng S."/>
            <person name="Li G."/>
            <person name="Viehrig K."/>
            <person name="Ye F."/>
            <person name="Su P."/>
            <person name="Kiefer A.F."/>
            <person name="Nichols A."/>
            <person name="Cepeda A.J."/>
            <person name="Yan W."/>
            <person name="Fan B."/>
            <person name="Jiang Y."/>
            <person name="Adhikari A."/>
            <person name="Zheng C.-J."/>
            <person name="Schuster L."/>
            <person name="Cowan T.M."/>
            <person name="Smanski M.J."/>
            <person name="Chevrette M.G."/>
            <person name="De Carvalho L.P.S."/>
            <person name="Shen B."/>
        </authorList>
    </citation>
    <scope>NUCLEOTIDE SEQUENCE [LARGE SCALE GENOMIC DNA]</scope>
    <source>
        <strain evidence="1 2">NPDC017990</strain>
    </source>
</reference>
<name>A0ABW7QEX5_9ACTN</name>
<evidence type="ECO:0000313" key="1">
    <source>
        <dbReference type="EMBL" id="MFH8543507.1"/>
    </source>
</evidence>
<gene>
    <name evidence="1" type="ORF">ACH4F9_00680</name>
</gene>
<accession>A0ABW7QEX5</accession>
<protein>
    <submittedName>
        <fullName evidence="1">Uncharacterized protein</fullName>
    </submittedName>
</protein>
<dbReference type="EMBL" id="JBIRGQ010000001">
    <property type="protein sequence ID" value="MFH8543507.1"/>
    <property type="molecule type" value="Genomic_DNA"/>
</dbReference>
<dbReference type="Proteomes" id="UP001610818">
    <property type="component" value="Unassembled WGS sequence"/>
</dbReference>
<keyword evidence="2" id="KW-1185">Reference proteome</keyword>
<comment type="caution">
    <text evidence="1">The sequence shown here is derived from an EMBL/GenBank/DDBJ whole genome shotgun (WGS) entry which is preliminary data.</text>
</comment>
<sequence>MEKNLELDSQHVFAWPLHLDAGQKRQFPTELGAALVSSPDESTLTNAVNAVVETWKTIAERQREET</sequence>
<dbReference type="RefSeq" id="WP_397706772.1">
    <property type="nucleotide sequence ID" value="NZ_JBIRGN010000001.1"/>
</dbReference>
<proteinExistence type="predicted"/>
<evidence type="ECO:0000313" key="2">
    <source>
        <dbReference type="Proteomes" id="UP001610818"/>
    </source>
</evidence>
<organism evidence="1 2">
    <name type="scientific">Streptomyces longisporoflavus</name>
    <dbReference type="NCBI Taxonomy" id="28044"/>
    <lineage>
        <taxon>Bacteria</taxon>
        <taxon>Bacillati</taxon>
        <taxon>Actinomycetota</taxon>
        <taxon>Actinomycetes</taxon>
        <taxon>Kitasatosporales</taxon>
        <taxon>Streptomycetaceae</taxon>
        <taxon>Streptomyces</taxon>
    </lineage>
</organism>